<dbReference type="Proteomes" id="UP000094256">
    <property type="component" value="Plasmid unnamed"/>
</dbReference>
<evidence type="ECO:0000259" key="1">
    <source>
        <dbReference type="Pfam" id="PF03625"/>
    </source>
</evidence>
<dbReference type="AlphaFoldDB" id="A0A1B3ZIA7"/>
<dbReference type="OrthoDB" id="121208at2"/>
<accession>A0A1B3ZIA7</accession>
<dbReference type="EMBL" id="CP014169">
    <property type="protein sequence ID" value="AOH87166.1"/>
    <property type="molecule type" value="Genomic_DNA"/>
</dbReference>
<dbReference type="RefSeq" id="WP_069207735.1">
    <property type="nucleotide sequence ID" value="NZ_CP014169.1"/>
</dbReference>
<reference evidence="2 3" key="1">
    <citation type="submission" date="2016-01" db="EMBL/GenBank/DDBJ databases">
        <title>Complete genome and mega plasmid sequence of Sphingomonas panacis DCY99 elicits systemic resistance in rice to Xanthomonas oryzae.</title>
        <authorList>
            <person name="Kim Y.J."/>
            <person name="Yang D.C."/>
            <person name="Sing P."/>
        </authorList>
    </citation>
    <scope>NUCLEOTIDE SEQUENCE [LARGE SCALE GENOMIC DNA]</scope>
    <source>
        <strain evidence="2 3">DCY99</strain>
        <plasmid evidence="3">Plasmid</plasmid>
    </source>
</reference>
<dbReference type="Gene3D" id="3.30.310.70">
    <property type="entry name" value="TT1751-like domain"/>
    <property type="match status" value="1"/>
</dbReference>
<protein>
    <recommendedName>
        <fullName evidence="1">DUF302 domain-containing protein</fullName>
    </recommendedName>
</protein>
<proteinExistence type="predicted"/>
<keyword evidence="3" id="KW-1185">Reference proteome</keyword>
<geneLocation type="plasmid" evidence="3"/>
<name>A0A1B3ZIA7_9SPHN</name>
<organism evidence="2 3">
    <name type="scientific">Sphingomonas panacis</name>
    <dbReference type="NCBI Taxonomy" id="1560345"/>
    <lineage>
        <taxon>Bacteria</taxon>
        <taxon>Pseudomonadati</taxon>
        <taxon>Pseudomonadota</taxon>
        <taxon>Alphaproteobacteria</taxon>
        <taxon>Sphingomonadales</taxon>
        <taxon>Sphingomonadaceae</taxon>
        <taxon>Sphingomonas</taxon>
    </lineage>
</organism>
<gene>
    <name evidence="2" type="ORF">AWL63_23650</name>
</gene>
<evidence type="ECO:0000313" key="2">
    <source>
        <dbReference type="EMBL" id="AOH87166.1"/>
    </source>
</evidence>
<dbReference type="Pfam" id="PF03625">
    <property type="entry name" value="DUF302"/>
    <property type="match status" value="1"/>
</dbReference>
<evidence type="ECO:0000313" key="3">
    <source>
        <dbReference type="Proteomes" id="UP000094256"/>
    </source>
</evidence>
<dbReference type="SUPFAM" id="SSF103247">
    <property type="entry name" value="TT1751-like"/>
    <property type="match status" value="1"/>
</dbReference>
<keyword evidence="2" id="KW-0614">Plasmid</keyword>
<dbReference type="InterPro" id="IPR035923">
    <property type="entry name" value="TT1751-like_sf"/>
</dbReference>
<dbReference type="KEGG" id="span:AWL63_23650"/>
<dbReference type="InterPro" id="IPR005180">
    <property type="entry name" value="DUF302"/>
</dbReference>
<dbReference type="CDD" id="cd14797">
    <property type="entry name" value="DUF302"/>
    <property type="match status" value="1"/>
</dbReference>
<feature type="domain" description="DUF302" evidence="1">
    <location>
        <begin position="68"/>
        <end position="129"/>
    </location>
</feature>
<sequence>MIKAINVEHREHVSQRTFEDVLASFMDVTGSVEDGFDAVAGALSDRESFERAFKEREGSSGFMRFAVIDHGAWLTRIYDRPTKAVMVILGNPLIAITMLRHHTGAGLNVPVRIYLYEDTKGRTLVSYDLPSSLMSSLEDDAVMAAARFLDARLMALATMIAGVEA</sequence>